<evidence type="ECO:0000313" key="5">
    <source>
        <dbReference type="Proteomes" id="UP000180252"/>
    </source>
</evidence>
<dbReference type="PANTHER" id="PTHR30373">
    <property type="entry name" value="UPF0603 PROTEIN YGCG"/>
    <property type="match status" value="1"/>
</dbReference>
<reference evidence="4 6" key="3">
    <citation type="submission" date="2016-11" db="EMBL/GenBank/DDBJ databases">
        <title>Whole genomes of Flavobacteriaceae.</title>
        <authorList>
            <person name="Stine C."/>
            <person name="Li C."/>
            <person name="Tadesse D."/>
        </authorList>
    </citation>
    <scope>NUCLEOTIDE SEQUENCE [LARGE SCALE GENOMIC DNA]</scope>
    <source>
        <strain evidence="4 6">ATCC BAA-2541</strain>
    </source>
</reference>
<keyword evidence="6" id="KW-1185">Reference proteome</keyword>
<name>A0A1S1J5U5_9FLAO</name>
<comment type="caution">
    <text evidence="3">The sequence shown here is derived from an EMBL/GenBank/DDBJ whole genome shotgun (WGS) entry which is preliminary data.</text>
</comment>
<dbReference type="OrthoDB" id="9810918at2"/>
<feature type="signal peptide" evidence="1">
    <location>
        <begin position="1"/>
        <end position="20"/>
    </location>
</feature>
<evidence type="ECO:0000313" key="3">
    <source>
        <dbReference type="EMBL" id="OHT44859.1"/>
    </source>
</evidence>
<accession>A0A1S1J5U5</accession>
<reference evidence="3" key="1">
    <citation type="submission" date="2016-09" db="EMBL/GenBank/DDBJ databases">
        <authorList>
            <person name="Capua I."/>
            <person name="De Benedictis P."/>
            <person name="Joannis T."/>
            <person name="Lombin L.H."/>
            <person name="Cattoli G."/>
        </authorList>
    </citation>
    <scope>NUCLEOTIDE SEQUENCE [LARGE SCALE GENOMIC DNA]</scope>
    <source>
        <strain evidence="3">MSU</strain>
    </source>
</reference>
<dbReference type="STRING" id="1278819.BHE19_09055"/>
<evidence type="ECO:0000259" key="2">
    <source>
        <dbReference type="Pfam" id="PF04536"/>
    </source>
</evidence>
<organism evidence="3 5">
    <name type="scientific">Flavobacterium tructae</name>
    <dbReference type="NCBI Taxonomy" id="1114873"/>
    <lineage>
        <taxon>Bacteria</taxon>
        <taxon>Pseudomonadati</taxon>
        <taxon>Bacteroidota</taxon>
        <taxon>Flavobacteriia</taxon>
        <taxon>Flavobacteriales</taxon>
        <taxon>Flavobacteriaceae</taxon>
        <taxon>Flavobacterium</taxon>
    </lineage>
</organism>
<feature type="domain" description="TPM" evidence="2">
    <location>
        <begin position="37"/>
        <end position="159"/>
    </location>
</feature>
<dbReference type="EMBL" id="MIKE01000023">
    <property type="protein sequence ID" value="OHT44859.1"/>
    <property type="molecule type" value="Genomic_DNA"/>
</dbReference>
<dbReference type="AlphaFoldDB" id="A0A1S1J5U5"/>
<gene>
    <name evidence="4" type="ORF">B0A71_21260</name>
    <name evidence="3" type="ORF">BHE19_09055</name>
</gene>
<feature type="chain" id="PRO_5010211127" description="TPM domain-containing protein" evidence="1">
    <location>
        <begin position="21"/>
        <end position="163"/>
    </location>
</feature>
<sequence length="163" mass="18344">MKKIVLVVTFALLLPAMVIAQTKTETPDVFAKSTNYVNDFEKILTSSQTKNLSDFLKAGETKTKTKITIVTLSSIAPYTNLTDYSSDLEQYLVSKLKIDSSILIVLSKQLRQIHIQGVNKLRPKMSDQEIKDIVSAYVLPELKKGDYYKALQEGSIQLIKKLE</sequence>
<dbReference type="Gene3D" id="3.10.310.50">
    <property type="match status" value="1"/>
</dbReference>
<proteinExistence type="predicted"/>
<dbReference type="RefSeq" id="WP_070907213.1">
    <property type="nucleotide sequence ID" value="NZ_MIKE01000023.1"/>
</dbReference>
<dbReference type="Pfam" id="PF04536">
    <property type="entry name" value="TPM_phosphatase"/>
    <property type="match status" value="1"/>
</dbReference>
<evidence type="ECO:0000256" key="1">
    <source>
        <dbReference type="SAM" id="SignalP"/>
    </source>
</evidence>
<dbReference type="Proteomes" id="UP000180252">
    <property type="component" value="Unassembled WGS sequence"/>
</dbReference>
<dbReference type="PANTHER" id="PTHR30373:SF2">
    <property type="entry name" value="UPF0603 PROTEIN YGCG"/>
    <property type="match status" value="1"/>
</dbReference>
<evidence type="ECO:0000313" key="4">
    <source>
        <dbReference type="EMBL" id="OXB14873.1"/>
    </source>
</evidence>
<evidence type="ECO:0000313" key="6">
    <source>
        <dbReference type="Proteomes" id="UP000198319"/>
    </source>
</evidence>
<reference evidence="5" key="2">
    <citation type="submission" date="2016-09" db="EMBL/GenBank/DDBJ databases">
        <authorList>
            <person name="Chen S."/>
            <person name="Walker E."/>
        </authorList>
    </citation>
    <scope>NUCLEOTIDE SEQUENCE [LARGE SCALE GENOMIC DNA]</scope>
    <source>
        <strain evidence="5">MSU</strain>
    </source>
</reference>
<dbReference type="InterPro" id="IPR007621">
    <property type="entry name" value="TPM_dom"/>
</dbReference>
<dbReference type="EMBL" id="MUHG01000035">
    <property type="protein sequence ID" value="OXB14873.1"/>
    <property type="molecule type" value="Genomic_DNA"/>
</dbReference>
<protein>
    <recommendedName>
        <fullName evidence="2">TPM domain-containing protein</fullName>
    </recommendedName>
</protein>
<keyword evidence="1" id="KW-0732">Signal</keyword>
<dbReference type="Proteomes" id="UP000198319">
    <property type="component" value="Unassembled WGS sequence"/>
</dbReference>